<comment type="caution">
    <text evidence="1">The sequence shown here is derived from an EMBL/GenBank/DDBJ whole genome shotgun (WGS) entry which is preliminary data.</text>
</comment>
<accession>A0ABD3AKX0</accession>
<evidence type="ECO:0000313" key="2">
    <source>
        <dbReference type="Proteomes" id="UP001630127"/>
    </source>
</evidence>
<gene>
    <name evidence="1" type="ORF">ACH5RR_005344</name>
</gene>
<dbReference type="AlphaFoldDB" id="A0ABD3AKX0"/>
<dbReference type="Proteomes" id="UP001630127">
    <property type="component" value="Unassembled WGS sequence"/>
</dbReference>
<reference evidence="1 2" key="1">
    <citation type="submission" date="2024-11" db="EMBL/GenBank/DDBJ databases">
        <title>A near-complete genome assembly of Cinchona calisaya.</title>
        <authorList>
            <person name="Lian D.C."/>
            <person name="Zhao X.W."/>
            <person name="Wei L."/>
        </authorList>
    </citation>
    <scope>NUCLEOTIDE SEQUENCE [LARGE SCALE GENOMIC DNA]</scope>
    <source>
        <tissue evidence="1">Nenye</tissue>
    </source>
</reference>
<sequence length="136" mass="15644">MEKNREEADNVWSPVAAAEDIQKRLLRPSSSAFLASQRRDRIISQIPSPFHENSYELLKKNKRKIPKLEDYLDPVLLSTIRAKVISSKRRKNYGNGAEIENKSTSIGSYDCEFDWPQNHHELKVSTATTTEKSIVR</sequence>
<keyword evidence="2" id="KW-1185">Reference proteome</keyword>
<dbReference type="EMBL" id="JBJUIK010000003">
    <property type="protein sequence ID" value="KAL3531823.1"/>
    <property type="molecule type" value="Genomic_DNA"/>
</dbReference>
<name>A0ABD3AKX0_9GENT</name>
<protein>
    <submittedName>
        <fullName evidence="1">Uncharacterized protein</fullName>
    </submittedName>
</protein>
<proteinExistence type="predicted"/>
<organism evidence="1 2">
    <name type="scientific">Cinchona calisaya</name>
    <dbReference type="NCBI Taxonomy" id="153742"/>
    <lineage>
        <taxon>Eukaryota</taxon>
        <taxon>Viridiplantae</taxon>
        <taxon>Streptophyta</taxon>
        <taxon>Embryophyta</taxon>
        <taxon>Tracheophyta</taxon>
        <taxon>Spermatophyta</taxon>
        <taxon>Magnoliopsida</taxon>
        <taxon>eudicotyledons</taxon>
        <taxon>Gunneridae</taxon>
        <taxon>Pentapetalae</taxon>
        <taxon>asterids</taxon>
        <taxon>lamiids</taxon>
        <taxon>Gentianales</taxon>
        <taxon>Rubiaceae</taxon>
        <taxon>Cinchonoideae</taxon>
        <taxon>Cinchoneae</taxon>
        <taxon>Cinchona</taxon>
    </lineage>
</organism>
<evidence type="ECO:0000313" key="1">
    <source>
        <dbReference type="EMBL" id="KAL3531823.1"/>
    </source>
</evidence>